<gene>
    <name evidence="1" type="ORF">RMAR1173_LOCUS11784</name>
</gene>
<accession>A0A7S2S6Z3</accession>
<evidence type="ECO:0000313" key="1">
    <source>
        <dbReference type="EMBL" id="CAD9691446.1"/>
    </source>
</evidence>
<proteinExistence type="predicted"/>
<dbReference type="AlphaFoldDB" id="A0A7S2S6Z3"/>
<organism evidence="1">
    <name type="scientific">Rhizochromulina marina</name>
    <dbReference type="NCBI Taxonomy" id="1034831"/>
    <lineage>
        <taxon>Eukaryota</taxon>
        <taxon>Sar</taxon>
        <taxon>Stramenopiles</taxon>
        <taxon>Ochrophyta</taxon>
        <taxon>Dictyochophyceae</taxon>
        <taxon>Rhizochromulinales</taxon>
        <taxon>Rhizochromulina</taxon>
    </lineage>
</organism>
<protein>
    <submittedName>
        <fullName evidence="1">Uncharacterized protein</fullName>
    </submittedName>
</protein>
<dbReference type="EMBL" id="HBHJ01017792">
    <property type="protein sequence ID" value="CAD9691446.1"/>
    <property type="molecule type" value="Transcribed_RNA"/>
</dbReference>
<name>A0A7S2S6Z3_9STRA</name>
<dbReference type="PROSITE" id="PS51257">
    <property type="entry name" value="PROKAR_LIPOPROTEIN"/>
    <property type="match status" value="1"/>
</dbReference>
<sequence length="307" mass="32950">MVLVLRPGLSLLFSGSNGRVGHLGMPSGSACPLPLSGRRLPSLRMAGVEESDGPPTLCRRGVLASLAGTALLGGPMGGKADDAIVAEGQQLASFEDPLGMFRVSLPPKWYKVRPKDKGDLPDARGKGRRGSRIFSAGDLSNQFAPKILSVERLPVATLLGDAGVILKPEDGPVASAWTEVGRPQAVAGLLVNRRDDESTAMGKGMVSRLVEDSVKIEEGFLTFVTVTDIPVSRPEILEEETGKREIRRYSIYRGFLRPNELEATTKPEPGSGVPIITGVWVSVEESAWDNPQERRVIEDVAKSLVVY</sequence>
<reference evidence="1" key="1">
    <citation type="submission" date="2021-01" db="EMBL/GenBank/DDBJ databases">
        <authorList>
            <person name="Corre E."/>
            <person name="Pelletier E."/>
            <person name="Niang G."/>
            <person name="Scheremetjew M."/>
            <person name="Finn R."/>
            <person name="Kale V."/>
            <person name="Holt S."/>
            <person name="Cochrane G."/>
            <person name="Meng A."/>
            <person name="Brown T."/>
            <person name="Cohen L."/>
        </authorList>
    </citation>
    <scope>NUCLEOTIDE SEQUENCE</scope>
    <source>
        <strain evidence="1">CCMP1243</strain>
    </source>
</reference>